<evidence type="ECO:0000313" key="1">
    <source>
        <dbReference type="EMBL" id="CAK9084020.1"/>
    </source>
</evidence>
<comment type="caution">
    <text evidence="1">The sequence shown here is derived from an EMBL/GenBank/DDBJ whole genome shotgun (WGS) entry which is preliminary data.</text>
</comment>
<dbReference type="CDD" id="cd17039">
    <property type="entry name" value="Ubl_ubiquitin_like"/>
    <property type="match status" value="1"/>
</dbReference>
<proteinExistence type="predicted"/>
<evidence type="ECO:0008006" key="3">
    <source>
        <dbReference type="Google" id="ProtNLM"/>
    </source>
</evidence>
<gene>
    <name evidence="1" type="ORF">CCMP2556_LOCUS40910</name>
</gene>
<keyword evidence="2" id="KW-1185">Reference proteome</keyword>
<evidence type="ECO:0000313" key="2">
    <source>
        <dbReference type="Proteomes" id="UP001642484"/>
    </source>
</evidence>
<organism evidence="1 2">
    <name type="scientific">Durusdinium trenchii</name>
    <dbReference type="NCBI Taxonomy" id="1381693"/>
    <lineage>
        <taxon>Eukaryota</taxon>
        <taxon>Sar</taxon>
        <taxon>Alveolata</taxon>
        <taxon>Dinophyceae</taxon>
        <taxon>Suessiales</taxon>
        <taxon>Symbiodiniaceae</taxon>
        <taxon>Durusdinium</taxon>
    </lineage>
</organism>
<accession>A0ABP0Q818</accession>
<name>A0ABP0Q818_9DINO</name>
<dbReference type="PROSITE" id="PS51257">
    <property type="entry name" value="PROKAR_LIPOPROTEIN"/>
    <property type="match status" value="1"/>
</dbReference>
<dbReference type="Proteomes" id="UP001642484">
    <property type="component" value="Unassembled WGS sequence"/>
</dbReference>
<sequence>MALRLHVCLPSGLSCELGPFPPDSAVAELRSGAEKALGRPVRLIGPDGLLEEHLSLQSAKLHDHDTVGAIADWPKMASTSRAFVLWWGGRRHAAGLLRPEDTKTPKGVHGFLLYMFTNRD</sequence>
<protein>
    <recommendedName>
        <fullName evidence="3">Ubiquitin-like domain-containing protein</fullName>
    </recommendedName>
</protein>
<reference evidence="1 2" key="1">
    <citation type="submission" date="2024-02" db="EMBL/GenBank/DDBJ databases">
        <authorList>
            <person name="Chen Y."/>
            <person name="Shah S."/>
            <person name="Dougan E. K."/>
            <person name="Thang M."/>
            <person name="Chan C."/>
        </authorList>
    </citation>
    <scope>NUCLEOTIDE SEQUENCE [LARGE SCALE GENOMIC DNA]</scope>
</reference>
<dbReference type="EMBL" id="CAXAMN010024139">
    <property type="protein sequence ID" value="CAK9084020.1"/>
    <property type="molecule type" value="Genomic_DNA"/>
</dbReference>